<protein>
    <recommendedName>
        <fullName evidence="5">MmpS family membrane protein</fullName>
    </recommendedName>
</protein>
<reference evidence="3 4" key="1">
    <citation type="submission" date="2018-03" db="EMBL/GenBank/DDBJ databases">
        <title>Genomic Encyclopedia of Archaeal and Bacterial Type Strains, Phase II (KMG-II): from individual species to whole genera.</title>
        <authorList>
            <person name="Goeker M."/>
        </authorList>
    </citation>
    <scope>NUCLEOTIDE SEQUENCE [LARGE SCALE GENOMIC DNA]</scope>
    <source>
        <strain evidence="3 4">DSM 44720</strain>
    </source>
</reference>
<sequence>MRTILGFAVLFALAGCAGGGTGGSPSTTPTPPSETTTTTSAPSGDLDVSLEKGRGVALDNTGAWYVHGGSFDFSIVIAGESSGEVLAVAVTLPLPQLDVTTTDGDGWSCQDSDTGLLCTNATNGKWSPLKVTSSVKETARGTITAKATGPGTGEASTEIALDTSS</sequence>
<feature type="signal peptide" evidence="2">
    <location>
        <begin position="1"/>
        <end position="17"/>
    </location>
</feature>
<feature type="compositionally biased region" description="Low complexity" evidence="1">
    <location>
        <begin position="33"/>
        <end position="44"/>
    </location>
</feature>
<evidence type="ECO:0000313" key="3">
    <source>
        <dbReference type="EMBL" id="PRY34384.1"/>
    </source>
</evidence>
<keyword evidence="4" id="KW-1185">Reference proteome</keyword>
<feature type="chain" id="PRO_5039178689" description="MmpS family membrane protein" evidence="2">
    <location>
        <begin position="18"/>
        <end position="165"/>
    </location>
</feature>
<gene>
    <name evidence="3" type="ORF">CLV43_117158</name>
</gene>
<organism evidence="3 4">
    <name type="scientific">Umezawaea tangerina</name>
    <dbReference type="NCBI Taxonomy" id="84725"/>
    <lineage>
        <taxon>Bacteria</taxon>
        <taxon>Bacillati</taxon>
        <taxon>Actinomycetota</taxon>
        <taxon>Actinomycetes</taxon>
        <taxon>Pseudonocardiales</taxon>
        <taxon>Pseudonocardiaceae</taxon>
        <taxon>Umezawaea</taxon>
    </lineage>
</organism>
<feature type="region of interest" description="Disordered" evidence="1">
    <location>
        <begin position="20"/>
        <end position="48"/>
    </location>
</feature>
<evidence type="ECO:0000256" key="1">
    <source>
        <dbReference type="SAM" id="MobiDB-lite"/>
    </source>
</evidence>
<evidence type="ECO:0008006" key="5">
    <source>
        <dbReference type="Google" id="ProtNLM"/>
    </source>
</evidence>
<dbReference type="AlphaFoldDB" id="A0A2T0SLV2"/>
<dbReference type="PROSITE" id="PS51257">
    <property type="entry name" value="PROKAR_LIPOPROTEIN"/>
    <property type="match status" value="1"/>
</dbReference>
<evidence type="ECO:0000256" key="2">
    <source>
        <dbReference type="SAM" id="SignalP"/>
    </source>
</evidence>
<dbReference type="EMBL" id="PVTF01000017">
    <property type="protein sequence ID" value="PRY34384.1"/>
    <property type="molecule type" value="Genomic_DNA"/>
</dbReference>
<proteinExistence type="predicted"/>
<feature type="region of interest" description="Disordered" evidence="1">
    <location>
        <begin position="145"/>
        <end position="165"/>
    </location>
</feature>
<keyword evidence="2" id="KW-0732">Signal</keyword>
<comment type="caution">
    <text evidence="3">The sequence shown here is derived from an EMBL/GenBank/DDBJ whole genome shotgun (WGS) entry which is preliminary data.</text>
</comment>
<evidence type="ECO:0000313" key="4">
    <source>
        <dbReference type="Proteomes" id="UP000239494"/>
    </source>
</evidence>
<dbReference type="Proteomes" id="UP000239494">
    <property type="component" value="Unassembled WGS sequence"/>
</dbReference>
<name>A0A2T0SLV2_9PSEU</name>
<accession>A0A2T0SLV2</accession>
<dbReference type="RefSeq" id="WP_106195297.1">
    <property type="nucleotide sequence ID" value="NZ_PVTF01000017.1"/>
</dbReference>